<accession>A0A1X7T6X6</accession>
<dbReference type="OrthoDB" id="1607513at2759"/>
<organism evidence="1">
    <name type="scientific">Amphimedon queenslandica</name>
    <name type="common">Sponge</name>
    <dbReference type="NCBI Taxonomy" id="400682"/>
    <lineage>
        <taxon>Eukaryota</taxon>
        <taxon>Metazoa</taxon>
        <taxon>Porifera</taxon>
        <taxon>Demospongiae</taxon>
        <taxon>Heteroscleromorpha</taxon>
        <taxon>Haplosclerida</taxon>
        <taxon>Niphatidae</taxon>
        <taxon>Amphimedon</taxon>
    </lineage>
</organism>
<dbReference type="AlphaFoldDB" id="A0A1X7T6X6"/>
<dbReference type="InterPro" id="IPR012337">
    <property type="entry name" value="RNaseH-like_sf"/>
</dbReference>
<dbReference type="InParanoid" id="A0A1X7T6X6"/>
<dbReference type="SUPFAM" id="SSF53098">
    <property type="entry name" value="Ribonuclease H-like"/>
    <property type="match status" value="1"/>
</dbReference>
<dbReference type="InterPro" id="IPR052035">
    <property type="entry name" value="ZnF_BED_domain_contain"/>
</dbReference>
<proteinExistence type="predicted"/>
<sequence length="78" mass="9279">MFADVPKHRLIQDVVTRWNLTYDMIERVIEQQHPISATLLQCCNLIHLEISTKEWRVLEDIIQLLKPFKVATWYLSGE</sequence>
<name>A0A1X7T6X6_AMPQE</name>
<reference evidence="1" key="1">
    <citation type="submission" date="2017-05" db="UniProtKB">
        <authorList>
            <consortium name="EnsemblMetazoa"/>
        </authorList>
    </citation>
    <scope>IDENTIFICATION</scope>
</reference>
<protein>
    <submittedName>
        <fullName evidence="1">Uncharacterized protein</fullName>
    </submittedName>
</protein>
<evidence type="ECO:0000313" key="1">
    <source>
        <dbReference type="EnsemblMetazoa" id="Aqu2.1.10242_001"/>
    </source>
</evidence>
<dbReference type="EnsemblMetazoa" id="Aqu2.1.10242_001">
    <property type="protein sequence ID" value="Aqu2.1.10242_001"/>
    <property type="gene ID" value="Aqu2.1.10242"/>
</dbReference>
<dbReference type="PANTHER" id="PTHR46481">
    <property type="entry name" value="ZINC FINGER BED DOMAIN-CONTAINING PROTEIN 4"/>
    <property type="match status" value="1"/>
</dbReference>
<dbReference type="STRING" id="400682.A0A1X7T6X6"/>
<dbReference type="PANTHER" id="PTHR46481:SF4">
    <property type="entry name" value="ZINC FINGER BED DOMAIN-CONTAINING PROTEIN 4"/>
    <property type="match status" value="1"/>
</dbReference>